<protein>
    <recommendedName>
        <fullName evidence="2">Arrestin-like N-terminal domain-containing protein</fullName>
    </recommendedName>
</protein>
<reference evidence="3 4" key="1">
    <citation type="journal article" date="2016" name="Mol. Biol. Evol.">
        <title>Comparative Genomics of Early-Diverging Mushroom-Forming Fungi Provides Insights into the Origins of Lignocellulose Decay Capabilities.</title>
        <authorList>
            <person name="Nagy L.G."/>
            <person name="Riley R."/>
            <person name="Tritt A."/>
            <person name="Adam C."/>
            <person name="Daum C."/>
            <person name="Floudas D."/>
            <person name="Sun H."/>
            <person name="Yadav J.S."/>
            <person name="Pangilinan J."/>
            <person name="Larsson K.H."/>
            <person name="Matsuura K."/>
            <person name="Barry K."/>
            <person name="Labutti K."/>
            <person name="Kuo R."/>
            <person name="Ohm R.A."/>
            <person name="Bhattacharya S.S."/>
            <person name="Shirouzu T."/>
            <person name="Yoshinaga Y."/>
            <person name="Martin F.M."/>
            <person name="Grigoriev I.V."/>
            <person name="Hibbett D.S."/>
        </authorList>
    </citation>
    <scope>NUCLEOTIDE SEQUENCE [LARGE SCALE GENOMIC DNA]</scope>
    <source>
        <strain evidence="3 4">TUFC12733</strain>
    </source>
</reference>
<dbReference type="OrthoDB" id="298939at2759"/>
<evidence type="ECO:0000256" key="1">
    <source>
        <dbReference type="SAM" id="MobiDB-lite"/>
    </source>
</evidence>
<feature type="domain" description="Arrestin-like N-terminal" evidence="2">
    <location>
        <begin position="117"/>
        <end position="163"/>
    </location>
</feature>
<evidence type="ECO:0000313" key="3">
    <source>
        <dbReference type="EMBL" id="KZP00622.1"/>
    </source>
</evidence>
<organism evidence="3 4">
    <name type="scientific">Calocera viscosa (strain TUFC12733)</name>
    <dbReference type="NCBI Taxonomy" id="1330018"/>
    <lineage>
        <taxon>Eukaryota</taxon>
        <taxon>Fungi</taxon>
        <taxon>Dikarya</taxon>
        <taxon>Basidiomycota</taxon>
        <taxon>Agaricomycotina</taxon>
        <taxon>Dacrymycetes</taxon>
        <taxon>Dacrymycetales</taxon>
        <taxon>Dacrymycetaceae</taxon>
        <taxon>Calocera</taxon>
    </lineage>
</organism>
<dbReference type="Pfam" id="PF00339">
    <property type="entry name" value="Arrestin_N"/>
    <property type="match status" value="1"/>
</dbReference>
<evidence type="ECO:0000313" key="4">
    <source>
        <dbReference type="Proteomes" id="UP000076738"/>
    </source>
</evidence>
<name>A0A167R6Y6_CALVF</name>
<proteinExistence type="predicted"/>
<sequence length="672" mass="73312">MWSHKDAPMNSITSHPKLRLTFEMDAEPVVAGSVLSGMLLVECQAQSGSLALGDLLVQLVGTQDLRLPGQSGQNVDRLEHLYRKRVFQGPSLPPSSAVDSRDPMHEDGLPDHFYPAKKGETRFPFTIDLPSWLPSSIDFQHGTAEVSYELRAMAGLYWRSERKYLVHSRAVEIVEPLSRFISKANNWMNDGGVHFHVTLADQLVANNESDVTVRVRNNCGRTVTSVAVAFHHKLGITQENSDGTPAELHRELHQQRFEGPEYSIPTGEEAVMIVPVKIPDFAWGSSGYVQERRPGLFKVQSQMTVILGTYGTPGTPLTIPIKISHPAAAVSGIQHMMQTSRPEDITPYILPAITSTARRNVRPVRGRGARATVSPQPPHQPTTAPGPVRRHSEDNMPSTSSPDIVSPTPVRSRSGSFDGSRPVSQEVRRLEEIVAVEGYIALPGVSPPRSLPLFGEVYHKRPAMVSAWSEGPPAPSGWGRGLPQVPYVQAAPLFSRYESPKPIRRVTSSYFPPLTSLPPPAPPTSTALSDDEEDSDTEVPAERNTALAISPPRPGLSPSGVALHHNTARPSSWRKGHAAPSKRSPELPKAPFTPVGPSTDRYGFPERMPPFGRSYFRPVTSVLPPAPPATAAPADEEEEEEDGDTVLWRGPMQGAGPHGSSNRNTLDTASRH</sequence>
<feature type="region of interest" description="Disordered" evidence="1">
    <location>
        <begin position="359"/>
        <end position="425"/>
    </location>
</feature>
<dbReference type="InterPro" id="IPR011021">
    <property type="entry name" value="Arrestin-like_N"/>
</dbReference>
<keyword evidence="4" id="KW-1185">Reference proteome</keyword>
<dbReference type="STRING" id="1330018.A0A167R6Y6"/>
<feature type="compositionally biased region" description="Polar residues" evidence="1">
    <location>
        <begin position="659"/>
        <end position="672"/>
    </location>
</feature>
<dbReference type="Gene3D" id="2.60.40.640">
    <property type="match status" value="1"/>
</dbReference>
<feature type="compositionally biased region" description="Acidic residues" evidence="1">
    <location>
        <begin position="529"/>
        <end position="539"/>
    </location>
</feature>
<feature type="compositionally biased region" description="Basic residues" evidence="1">
    <location>
        <begin position="359"/>
        <end position="368"/>
    </location>
</feature>
<dbReference type="AlphaFoldDB" id="A0A167R6Y6"/>
<feature type="compositionally biased region" description="Polar residues" evidence="1">
    <location>
        <begin position="395"/>
        <end position="417"/>
    </location>
</feature>
<dbReference type="InterPro" id="IPR014752">
    <property type="entry name" value="Arrestin-like_C"/>
</dbReference>
<feature type="region of interest" description="Disordered" evidence="1">
    <location>
        <begin position="509"/>
        <end position="672"/>
    </location>
</feature>
<feature type="compositionally biased region" description="Acidic residues" evidence="1">
    <location>
        <begin position="634"/>
        <end position="644"/>
    </location>
</feature>
<dbReference type="EMBL" id="KV417269">
    <property type="protein sequence ID" value="KZP00622.1"/>
    <property type="molecule type" value="Genomic_DNA"/>
</dbReference>
<accession>A0A167R6Y6</accession>
<dbReference type="Proteomes" id="UP000076738">
    <property type="component" value="Unassembled WGS sequence"/>
</dbReference>
<gene>
    <name evidence="3" type="ORF">CALVIDRAFT_552839</name>
</gene>
<evidence type="ECO:0000259" key="2">
    <source>
        <dbReference type="Pfam" id="PF00339"/>
    </source>
</evidence>